<protein>
    <recommendedName>
        <fullName evidence="3">SGNH/GDSL hydrolase family protein</fullName>
    </recommendedName>
</protein>
<proteinExistence type="predicted"/>
<gene>
    <name evidence="1" type="ORF">VB264_23580</name>
</gene>
<accession>A0ABU5QUM8</accession>
<sequence>MKPKILYSFLIISILSACRPDSVITEEIPVSIITEEISLPVKDDIELPPVAFAPDIELLRQQDDTSAIRMVALGGSFPSGSRNGGLYREGQITSIPELIAHQMQLQAFISPLFEKEQGNGSGYLIYDRKASLPSWKKVTNQTAIVSQMPLRLTPFKGTYVDNISWPEGPGTNSNPSNSYFYYPKGKEPYFSYLFRFYSDKGTNETPFHYFAYTIPQKTHLLLHFEDLDSWIGWACYTQNFNIQNRLHEGYFYPKSQFIRDYKKVGLKMVLYNMPDFLDFPYFHLYQASQLMPKNNTTGQALSDSTLLIPTDGIKKAFVSNKKSILLDEDVISADEAKQFRIIIKDVLNTNTTEYFAKLYNLPMVDMYSLYKTILAGKYYTEDGLFIDPSFPNGNFFSEDGIHPSAIGSAVIANETIKKINERYHTKIPLINVSQLAKRL</sequence>
<dbReference type="EMBL" id="JAYFUL010000069">
    <property type="protein sequence ID" value="MEA5260801.1"/>
    <property type="molecule type" value="Genomic_DNA"/>
</dbReference>
<keyword evidence="2" id="KW-1185">Reference proteome</keyword>
<evidence type="ECO:0000313" key="2">
    <source>
        <dbReference type="Proteomes" id="UP001304671"/>
    </source>
</evidence>
<evidence type="ECO:0000313" key="1">
    <source>
        <dbReference type="EMBL" id="MEA5260801.1"/>
    </source>
</evidence>
<dbReference type="PROSITE" id="PS51257">
    <property type="entry name" value="PROKAR_LIPOPROTEIN"/>
    <property type="match status" value="1"/>
</dbReference>
<comment type="caution">
    <text evidence="1">The sequence shown here is derived from an EMBL/GenBank/DDBJ whole genome shotgun (WGS) entry which is preliminary data.</text>
</comment>
<dbReference type="Proteomes" id="UP001304671">
    <property type="component" value="Unassembled WGS sequence"/>
</dbReference>
<reference evidence="1 2" key="1">
    <citation type="submission" date="2023-12" db="EMBL/GenBank/DDBJ databases">
        <title>Novel species of the genus Arcicella isolated from rivers.</title>
        <authorList>
            <person name="Lu H."/>
        </authorList>
    </citation>
    <scope>NUCLEOTIDE SEQUENCE [LARGE SCALE GENOMIC DNA]</scope>
    <source>
        <strain evidence="1 2">LMG 21963</strain>
    </source>
</reference>
<dbReference type="InterPro" id="IPR036514">
    <property type="entry name" value="SGNH_hydro_sf"/>
</dbReference>
<dbReference type="RefSeq" id="WP_323253636.1">
    <property type="nucleotide sequence ID" value="NZ_JAYFUL010000069.1"/>
</dbReference>
<evidence type="ECO:0008006" key="3">
    <source>
        <dbReference type="Google" id="ProtNLM"/>
    </source>
</evidence>
<dbReference type="SUPFAM" id="SSF52266">
    <property type="entry name" value="SGNH hydrolase"/>
    <property type="match status" value="1"/>
</dbReference>
<name>A0ABU5QUM8_9BACT</name>
<dbReference type="Gene3D" id="3.40.50.1110">
    <property type="entry name" value="SGNH hydrolase"/>
    <property type="match status" value="1"/>
</dbReference>
<organism evidence="1 2">
    <name type="scientific">Arcicella aquatica</name>
    <dbReference type="NCBI Taxonomy" id="217141"/>
    <lineage>
        <taxon>Bacteria</taxon>
        <taxon>Pseudomonadati</taxon>
        <taxon>Bacteroidota</taxon>
        <taxon>Cytophagia</taxon>
        <taxon>Cytophagales</taxon>
        <taxon>Flectobacillaceae</taxon>
        <taxon>Arcicella</taxon>
    </lineage>
</organism>